<dbReference type="GO" id="GO:0071973">
    <property type="term" value="P:bacterial-type flagellum-dependent cell motility"/>
    <property type="evidence" value="ECO:0007669"/>
    <property type="project" value="TreeGrafter"/>
</dbReference>
<comment type="function">
    <text evidence="6">Required for the morphogenesis and for the elongation of the flagellar filament by facilitating polymerization of the flagellin monomers at the tip of growing filament. Forms a capping structure, which prevents flagellin subunits (transported through the central channel of the flagellum) from leaking out without polymerization at the distal end.</text>
</comment>
<dbReference type="Pfam" id="PF07195">
    <property type="entry name" value="FliD_C"/>
    <property type="match status" value="1"/>
</dbReference>
<gene>
    <name evidence="10" type="ORF">ABW06_07210</name>
</gene>
<dbReference type="STRING" id="61647.LG71_07445"/>
<evidence type="ECO:0000259" key="9">
    <source>
        <dbReference type="Pfam" id="PF07195"/>
    </source>
</evidence>
<dbReference type="GO" id="GO:0009421">
    <property type="term" value="C:bacterial-type flagellum filament cap"/>
    <property type="evidence" value="ECO:0007669"/>
    <property type="project" value="InterPro"/>
</dbReference>
<keyword evidence="4" id="KW-0175">Coiled coil</keyword>
<dbReference type="AlphaFoldDB" id="A0A0J5Q1Y8"/>
<feature type="domain" description="Flagellar hook-associated protein 2 C-terminal" evidence="9">
    <location>
        <begin position="226"/>
        <end position="474"/>
    </location>
</feature>
<keyword evidence="7" id="KW-0964">Secreted</keyword>
<dbReference type="GO" id="GO:0007155">
    <property type="term" value="P:cell adhesion"/>
    <property type="evidence" value="ECO:0007669"/>
    <property type="project" value="InterPro"/>
</dbReference>
<comment type="function">
    <text evidence="7">Required for morphogenesis and for the elongation of the flagellar filament by facilitating polymerization of the flagellin monomers at the tip of growing filament. Forms a capping structure, which prevents flagellin subunits (transported through the central channel of the flagellum) from leaking out without polymerization at the distal end.</text>
</comment>
<evidence type="ECO:0000256" key="7">
    <source>
        <dbReference type="RuleBase" id="RU362066"/>
    </source>
</evidence>
<evidence type="ECO:0000256" key="2">
    <source>
        <dbReference type="ARBA" id="ARBA00011255"/>
    </source>
</evidence>
<comment type="caution">
    <text evidence="10">The sequence shown here is derived from an EMBL/GenBank/DDBJ whole genome shotgun (WGS) entry which is preliminary data.</text>
</comment>
<comment type="similarity">
    <text evidence="1 7">Belongs to the FliD family.</text>
</comment>
<dbReference type="EMBL" id="LDZF01000006">
    <property type="protein sequence ID" value="KMK14631.1"/>
    <property type="molecule type" value="Genomic_DNA"/>
</dbReference>
<dbReference type="PANTHER" id="PTHR30288">
    <property type="entry name" value="FLAGELLAR CAP/ASSEMBLY PROTEIN FLID"/>
    <property type="match status" value="1"/>
</dbReference>
<dbReference type="InterPro" id="IPR003481">
    <property type="entry name" value="FliD_N"/>
</dbReference>
<comment type="subcellular location">
    <subcellularLocation>
        <location evidence="7">Secreted</location>
    </subcellularLocation>
    <subcellularLocation>
        <location evidence="7">Bacterial flagellum</location>
    </subcellularLocation>
</comment>
<accession>A0A0J5Q1Y8</accession>
<evidence type="ECO:0000256" key="6">
    <source>
        <dbReference type="ARBA" id="ARBA00025175"/>
    </source>
</evidence>
<keyword evidence="5 7" id="KW-0975">Bacterial flagellum</keyword>
<organism evidence="10 11">
    <name type="scientific">Pluralibacter gergoviae</name>
    <name type="common">Enterobacter gergoviae</name>
    <dbReference type="NCBI Taxonomy" id="61647"/>
    <lineage>
        <taxon>Bacteria</taxon>
        <taxon>Pseudomonadati</taxon>
        <taxon>Pseudomonadota</taxon>
        <taxon>Gammaproteobacteria</taxon>
        <taxon>Enterobacterales</taxon>
        <taxon>Enterobacteriaceae</taxon>
        <taxon>Pluralibacter</taxon>
    </lineage>
</organism>
<keyword evidence="10" id="KW-0282">Flagellum</keyword>
<dbReference type="eggNOG" id="COG1345">
    <property type="taxonomic scope" value="Bacteria"/>
</dbReference>
<dbReference type="RefSeq" id="WP_048278571.1">
    <property type="nucleotide sequence ID" value="NZ_LDZF01000006.1"/>
</dbReference>
<keyword evidence="10" id="KW-0966">Cell projection</keyword>
<evidence type="ECO:0000259" key="8">
    <source>
        <dbReference type="Pfam" id="PF02465"/>
    </source>
</evidence>
<evidence type="ECO:0000313" key="11">
    <source>
        <dbReference type="Proteomes" id="UP000036196"/>
    </source>
</evidence>
<dbReference type="GO" id="GO:0005576">
    <property type="term" value="C:extracellular region"/>
    <property type="evidence" value="ECO:0007669"/>
    <property type="project" value="UniProtKB-SubCell"/>
</dbReference>
<evidence type="ECO:0000256" key="5">
    <source>
        <dbReference type="ARBA" id="ARBA00023143"/>
    </source>
</evidence>
<sequence length="487" mass="50997">MGISSLGIGSGIDTAGMLEQLRAGEQTRLQPYTLKKSTYSGKISAWGQISSAMSDLQASIKKLKGDAFSKMTVSKNDAFTATAGSGATADTHSVTVHQLASAHKIKTKGFPSADDQLGQANGGTRKVTITTGDGKTTTVELKDDETSLSQIAKAINKADGNVNATVQRTDDGYQLVLNSKTTGSDGKMSVSVSGDDKLGAVLNTSKGGNPGGADDNGDAMELVTEAKDAKLTVDGSDYTRSSNDINDIITGVTLDLKNVSKDDQSEQLTLTPDTSAVKDAVKDFVDKYNALTKLTSAASKYVKNDTSGLASDQVATPSGQSGILMGDSTLRGMVSEIRDAVNGTYGSGDADISALADLGIKVDAATGNMTLDESKLDKAIADNPDAIKNMFVGSNGDTGMASSLNDIVTRYIGDPDDSSKKKDDSIIEMATDDLNAQVKLMDAQIDKTQKLIDAQVERYRVQFQNLDATQSKLTNLGNQLTSMLASL</sequence>
<proteinExistence type="inferred from homology"/>
<reference evidence="10 11" key="1">
    <citation type="submission" date="2015-05" db="EMBL/GenBank/DDBJ databases">
        <title>Genome sequences of Pluralibacter gergoviae.</title>
        <authorList>
            <person name="Greninger A.L."/>
            <person name="Miller S."/>
        </authorList>
    </citation>
    <scope>NUCLEOTIDE SEQUENCE [LARGE SCALE GENOMIC DNA]</scope>
    <source>
        <strain evidence="10 11">JS81F13</strain>
    </source>
</reference>
<comment type="subunit">
    <text evidence="2 7">Homopentamer.</text>
</comment>
<evidence type="ECO:0000313" key="10">
    <source>
        <dbReference type="EMBL" id="KMK14631.1"/>
    </source>
</evidence>
<dbReference type="PATRIC" id="fig|61647.15.peg.4669"/>
<name>A0A0J5Q1Y8_PLUGE</name>
<dbReference type="Proteomes" id="UP000036196">
    <property type="component" value="Unassembled WGS sequence"/>
</dbReference>
<dbReference type="InterPro" id="IPR040026">
    <property type="entry name" value="FliD"/>
</dbReference>
<dbReference type="Pfam" id="PF02465">
    <property type="entry name" value="FliD_N"/>
    <property type="match status" value="1"/>
</dbReference>
<evidence type="ECO:0000256" key="4">
    <source>
        <dbReference type="ARBA" id="ARBA00023054"/>
    </source>
</evidence>
<dbReference type="PANTHER" id="PTHR30288:SF0">
    <property type="entry name" value="FLAGELLAR HOOK-ASSOCIATED PROTEIN 2"/>
    <property type="match status" value="1"/>
</dbReference>
<protein>
    <recommendedName>
        <fullName evidence="3 7">Flagellar hook-associated protein 2</fullName>
        <shortName evidence="7">HAP2</shortName>
    </recommendedName>
    <alternativeName>
        <fullName evidence="7">Flagellar cap protein</fullName>
    </alternativeName>
</protein>
<feature type="domain" description="Flagellar hook-associated protein 2 N-terminal" evidence="8">
    <location>
        <begin position="10"/>
        <end position="103"/>
    </location>
</feature>
<keyword evidence="10" id="KW-0969">Cilium</keyword>
<dbReference type="InterPro" id="IPR010809">
    <property type="entry name" value="FliD_C"/>
</dbReference>
<evidence type="ECO:0000256" key="3">
    <source>
        <dbReference type="ARBA" id="ARBA00016246"/>
    </source>
</evidence>
<keyword evidence="11" id="KW-1185">Reference proteome</keyword>
<evidence type="ECO:0000256" key="1">
    <source>
        <dbReference type="ARBA" id="ARBA00009764"/>
    </source>
</evidence>
<dbReference type="GO" id="GO:0009424">
    <property type="term" value="C:bacterial-type flagellum hook"/>
    <property type="evidence" value="ECO:0007669"/>
    <property type="project" value="UniProtKB-UniRule"/>
</dbReference>